<evidence type="ECO:0000313" key="2">
    <source>
        <dbReference type="EMBL" id="KAF1840429.1"/>
    </source>
</evidence>
<dbReference type="RefSeq" id="XP_040782992.1">
    <property type="nucleotide sequence ID" value="XM_040927244.1"/>
</dbReference>
<keyword evidence="1" id="KW-0732">Signal</keyword>
<accession>A0A9P4G804</accession>
<reference evidence="2" key="1">
    <citation type="submission" date="2020-01" db="EMBL/GenBank/DDBJ databases">
        <authorList>
            <consortium name="DOE Joint Genome Institute"/>
            <person name="Haridas S."/>
            <person name="Albert R."/>
            <person name="Binder M."/>
            <person name="Bloem J."/>
            <person name="Labutti K."/>
            <person name="Salamov A."/>
            <person name="Andreopoulos B."/>
            <person name="Baker S.E."/>
            <person name="Barry K."/>
            <person name="Bills G."/>
            <person name="Bluhm B.H."/>
            <person name="Cannon C."/>
            <person name="Castanera R."/>
            <person name="Culley D.E."/>
            <person name="Daum C."/>
            <person name="Ezra D."/>
            <person name="Gonzalez J.B."/>
            <person name="Henrissat B."/>
            <person name="Kuo A."/>
            <person name="Liang C."/>
            <person name="Lipzen A."/>
            <person name="Lutzoni F."/>
            <person name="Magnuson J."/>
            <person name="Mondo S."/>
            <person name="Nolan M."/>
            <person name="Ohm R."/>
            <person name="Pangilinan J."/>
            <person name="Park H.-J."/>
            <person name="Ramirez L."/>
            <person name="Alfaro M."/>
            <person name="Sun H."/>
            <person name="Tritt A."/>
            <person name="Yoshinaga Y."/>
            <person name="Zwiers L.-H."/>
            <person name="Turgeon B.G."/>
            <person name="Goodwin S.B."/>
            <person name="Spatafora J.W."/>
            <person name="Crous P.W."/>
            <person name="Grigoriev I.V."/>
        </authorList>
    </citation>
    <scope>NUCLEOTIDE SEQUENCE</scope>
    <source>
        <strain evidence="2">CBS 394.84</strain>
    </source>
</reference>
<keyword evidence="3" id="KW-1185">Reference proteome</keyword>
<sequence length="77" mass="8617">MRLTATWMVILTSVKITSRDLIICRGNCSGLGKRSIIWTRKSSSPNRTILENTGHSSIRYIHSRTVISLHHCAVSPP</sequence>
<evidence type="ECO:0000313" key="3">
    <source>
        <dbReference type="Proteomes" id="UP000800039"/>
    </source>
</evidence>
<dbReference type="GeneID" id="63844496"/>
<organism evidence="2 3">
    <name type="scientific">Cucurbitaria berberidis CBS 394.84</name>
    <dbReference type="NCBI Taxonomy" id="1168544"/>
    <lineage>
        <taxon>Eukaryota</taxon>
        <taxon>Fungi</taxon>
        <taxon>Dikarya</taxon>
        <taxon>Ascomycota</taxon>
        <taxon>Pezizomycotina</taxon>
        <taxon>Dothideomycetes</taxon>
        <taxon>Pleosporomycetidae</taxon>
        <taxon>Pleosporales</taxon>
        <taxon>Pleosporineae</taxon>
        <taxon>Cucurbitariaceae</taxon>
        <taxon>Cucurbitaria</taxon>
    </lineage>
</organism>
<dbReference type="Proteomes" id="UP000800039">
    <property type="component" value="Unassembled WGS sequence"/>
</dbReference>
<dbReference type="AlphaFoldDB" id="A0A9P4G804"/>
<protein>
    <recommendedName>
        <fullName evidence="4">Secreted protein</fullName>
    </recommendedName>
</protein>
<feature type="signal peptide" evidence="1">
    <location>
        <begin position="1"/>
        <end position="19"/>
    </location>
</feature>
<name>A0A9P4G804_9PLEO</name>
<feature type="chain" id="PRO_5040200671" description="Secreted protein" evidence="1">
    <location>
        <begin position="20"/>
        <end position="77"/>
    </location>
</feature>
<dbReference type="EMBL" id="ML976620">
    <property type="protein sequence ID" value="KAF1840429.1"/>
    <property type="molecule type" value="Genomic_DNA"/>
</dbReference>
<gene>
    <name evidence="2" type="ORF">K460DRAFT_208329</name>
</gene>
<comment type="caution">
    <text evidence="2">The sequence shown here is derived from an EMBL/GenBank/DDBJ whole genome shotgun (WGS) entry which is preliminary data.</text>
</comment>
<evidence type="ECO:0008006" key="4">
    <source>
        <dbReference type="Google" id="ProtNLM"/>
    </source>
</evidence>
<evidence type="ECO:0000256" key="1">
    <source>
        <dbReference type="SAM" id="SignalP"/>
    </source>
</evidence>
<proteinExistence type="predicted"/>